<dbReference type="PROSITE" id="PS51318">
    <property type="entry name" value="TAT"/>
    <property type="match status" value="1"/>
</dbReference>
<dbReference type="OrthoDB" id="127333at2"/>
<dbReference type="PANTHER" id="PTHR43737:SF1">
    <property type="entry name" value="DUF1501 DOMAIN-CONTAINING PROTEIN"/>
    <property type="match status" value="1"/>
</dbReference>
<keyword evidence="1" id="KW-0732">Signal</keyword>
<dbReference type="KEGG" id="svp:Pan189_09740"/>
<feature type="signal peptide" evidence="1">
    <location>
        <begin position="1"/>
        <end position="28"/>
    </location>
</feature>
<gene>
    <name evidence="2" type="ORF">Pan189_09740</name>
</gene>
<dbReference type="RefSeq" id="WP_145362804.1">
    <property type="nucleotide sequence ID" value="NZ_CP036268.1"/>
</dbReference>
<dbReference type="Gene3D" id="3.40.720.10">
    <property type="entry name" value="Alkaline Phosphatase, subunit A"/>
    <property type="match status" value="1"/>
</dbReference>
<dbReference type="AlphaFoldDB" id="A0A517QYE4"/>
<name>A0A517QYE4_9PLAN</name>
<evidence type="ECO:0000256" key="1">
    <source>
        <dbReference type="SAM" id="SignalP"/>
    </source>
</evidence>
<evidence type="ECO:0008006" key="4">
    <source>
        <dbReference type="Google" id="ProtNLM"/>
    </source>
</evidence>
<dbReference type="Proteomes" id="UP000317318">
    <property type="component" value="Chromosome"/>
</dbReference>
<dbReference type="InterPro" id="IPR006311">
    <property type="entry name" value="TAT_signal"/>
</dbReference>
<reference evidence="2 3" key="1">
    <citation type="submission" date="2019-02" db="EMBL/GenBank/DDBJ databases">
        <title>Deep-cultivation of Planctomycetes and their phenomic and genomic characterization uncovers novel biology.</title>
        <authorList>
            <person name="Wiegand S."/>
            <person name="Jogler M."/>
            <person name="Boedeker C."/>
            <person name="Pinto D."/>
            <person name="Vollmers J."/>
            <person name="Rivas-Marin E."/>
            <person name="Kohn T."/>
            <person name="Peeters S.H."/>
            <person name="Heuer A."/>
            <person name="Rast P."/>
            <person name="Oberbeckmann S."/>
            <person name="Bunk B."/>
            <person name="Jeske O."/>
            <person name="Meyerdierks A."/>
            <person name="Storesund J.E."/>
            <person name="Kallscheuer N."/>
            <person name="Luecker S."/>
            <person name="Lage O.M."/>
            <person name="Pohl T."/>
            <person name="Merkel B.J."/>
            <person name="Hornburger P."/>
            <person name="Mueller R.-W."/>
            <person name="Bruemmer F."/>
            <person name="Labrenz M."/>
            <person name="Spormann A.M."/>
            <person name="Op den Camp H."/>
            <person name="Overmann J."/>
            <person name="Amann R."/>
            <person name="Jetten M.S.M."/>
            <person name="Mascher T."/>
            <person name="Medema M.H."/>
            <person name="Devos D.P."/>
            <person name="Kaster A.-K."/>
            <person name="Ovreas L."/>
            <person name="Rohde M."/>
            <person name="Galperin M.Y."/>
            <person name="Jogler C."/>
        </authorList>
    </citation>
    <scope>NUCLEOTIDE SEQUENCE [LARGE SCALE GENOMIC DNA]</scope>
    <source>
        <strain evidence="2 3">Pan189</strain>
    </source>
</reference>
<evidence type="ECO:0000313" key="2">
    <source>
        <dbReference type="EMBL" id="QDT36614.1"/>
    </source>
</evidence>
<organism evidence="2 3">
    <name type="scientific">Stratiformator vulcanicus</name>
    <dbReference type="NCBI Taxonomy" id="2527980"/>
    <lineage>
        <taxon>Bacteria</taxon>
        <taxon>Pseudomonadati</taxon>
        <taxon>Planctomycetota</taxon>
        <taxon>Planctomycetia</taxon>
        <taxon>Planctomycetales</taxon>
        <taxon>Planctomycetaceae</taxon>
        <taxon>Stratiformator</taxon>
    </lineage>
</organism>
<proteinExistence type="predicted"/>
<evidence type="ECO:0000313" key="3">
    <source>
        <dbReference type="Proteomes" id="UP000317318"/>
    </source>
</evidence>
<keyword evidence="3" id="KW-1185">Reference proteome</keyword>
<accession>A0A517QYE4</accession>
<dbReference type="InterPro" id="IPR017850">
    <property type="entry name" value="Alkaline_phosphatase_core_sf"/>
</dbReference>
<dbReference type="EMBL" id="CP036268">
    <property type="protein sequence ID" value="QDT36614.1"/>
    <property type="molecule type" value="Genomic_DNA"/>
</dbReference>
<sequence precursor="true">MRINPYDRRTALKTLACGFGNLALCGMAARRAAASNSASASAPSTHFVPKAKRIIFLFMQGGPSQVDTFDYKPELNRRDGENTGMHDARMIANTGKVETSNRRLMGAQWKFRQYGESGLWASDLFPETAQHADDMCVVHSMHSNGIAHGPSTLFLHCGSTNLIRPSMGSWISYGLGVANENLPAFVTICPSRGNGGARNYGTAFLPPVHQAMPIGSAGKSFGPDTVPNLANDLRTSAQQREFFDFSRRLHQTQMQNSPTDSVLDAELNSLELAWRMQNVAPDLLDVESESEATKSLYGLDQKETRDYGRQCLLARRLAEEGVRYIQVTHGDPTANPKWDQHSNIERHEKHARAVDRPIAGLLTDLKRRGLLDDTIVWWGGEFGRTPYAQGTGRDHNAGGFTHFLAGGGFRGGHVHGATDEFGHLAVEDKVHMHDMHATLLAHLGLDHEQLTYRHEGRDFRLTDVHGRIVSELS</sequence>
<dbReference type="InterPro" id="IPR010869">
    <property type="entry name" value="DUF1501"/>
</dbReference>
<feature type="chain" id="PRO_5022088170" description="Sulfatase" evidence="1">
    <location>
        <begin position="29"/>
        <end position="473"/>
    </location>
</feature>
<protein>
    <recommendedName>
        <fullName evidence="4">Sulfatase</fullName>
    </recommendedName>
</protein>
<dbReference type="Pfam" id="PF07394">
    <property type="entry name" value="DUF1501"/>
    <property type="match status" value="1"/>
</dbReference>
<dbReference type="SUPFAM" id="SSF53649">
    <property type="entry name" value="Alkaline phosphatase-like"/>
    <property type="match status" value="1"/>
</dbReference>
<dbReference type="PANTHER" id="PTHR43737">
    <property type="entry name" value="BLL7424 PROTEIN"/>
    <property type="match status" value="1"/>
</dbReference>